<dbReference type="PIRSF" id="PIRSF006621">
    <property type="entry name" value="Dus"/>
    <property type="match status" value="1"/>
</dbReference>
<gene>
    <name evidence="13" type="ORF">DBW71_03905</name>
</gene>
<dbReference type="GO" id="GO:0050660">
    <property type="term" value="F:flavin adenine dinucleotide binding"/>
    <property type="evidence" value="ECO:0007669"/>
    <property type="project" value="InterPro"/>
</dbReference>
<dbReference type="PANTHER" id="PTHR42907:SF1">
    <property type="entry name" value="FMN-LINKED OXIDOREDUCTASES SUPERFAMILY PROTEIN"/>
    <property type="match status" value="1"/>
</dbReference>
<keyword evidence="5 9" id="KW-0819">tRNA processing</keyword>
<dbReference type="EC" id="1.3.1.-" evidence="9"/>
<evidence type="ECO:0000313" key="13">
    <source>
        <dbReference type="EMBL" id="RCL73247.1"/>
    </source>
</evidence>
<accession>A0A368DN40</accession>
<dbReference type="PANTHER" id="PTHR42907">
    <property type="entry name" value="FMN-LINKED OXIDOREDUCTASES SUPERFAMILY PROTEIN"/>
    <property type="match status" value="1"/>
</dbReference>
<comment type="caution">
    <text evidence="13">The sequence shown here is derived from an EMBL/GenBank/DDBJ whole genome shotgun (WGS) entry which is preliminary data.</text>
</comment>
<dbReference type="InterPro" id="IPR004653">
    <property type="entry name" value="DusA"/>
</dbReference>
<dbReference type="NCBIfam" id="NF008774">
    <property type="entry name" value="PRK11815.1"/>
    <property type="match status" value="1"/>
</dbReference>
<keyword evidence="2" id="KW-0820">tRNA-binding</keyword>
<keyword evidence="8 9" id="KW-0560">Oxidoreductase</keyword>
<evidence type="ECO:0000256" key="10">
    <source>
        <dbReference type="PIRSR" id="PIRSR006621-1"/>
    </source>
</evidence>
<feature type="binding site" evidence="11">
    <location>
        <position position="134"/>
    </location>
    <ligand>
        <name>FMN</name>
        <dbReference type="ChEBI" id="CHEBI:58210"/>
    </ligand>
</feature>
<keyword evidence="4 9" id="KW-0288">FMN</keyword>
<comment type="cofactor">
    <cofactor evidence="1 9 11">
        <name>FMN</name>
        <dbReference type="ChEBI" id="CHEBI:58210"/>
    </cofactor>
</comment>
<evidence type="ECO:0000256" key="3">
    <source>
        <dbReference type="ARBA" id="ARBA00022630"/>
    </source>
</evidence>
<feature type="domain" description="DUS-like FMN-binding" evidence="12">
    <location>
        <begin position="10"/>
        <end position="305"/>
    </location>
</feature>
<keyword evidence="3 9" id="KW-0285">Flavoprotein</keyword>
<feature type="binding site" evidence="11">
    <location>
        <position position="65"/>
    </location>
    <ligand>
        <name>FMN</name>
        <dbReference type="ChEBI" id="CHEBI:58210"/>
    </ligand>
</feature>
<dbReference type="AlphaFoldDB" id="A0A368DN40"/>
<dbReference type="GO" id="GO:0017150">
    <property type="term" value="F:tRNA dihydrouridine synthase activity"/>
    <property type="evidence" value="ECO:0007669"/>
    <property type="project" value="InterPro"/>
</dbReference>
<dbReference type="Gene3D" id="1.20.120.1460">
    <property type="match status" value="1"/>
</dbReference>
<evidence type="ECO:0000256" key="6">
    <source>
        <dbReference type="ARBA" id="ARBA00022857"/>
    </source>
</evidence>
<dbReference type="Pfam" id="PF01207">
    <property type="entry name" value="Dus"/>
    <property type="match status" value="1"/>
</dbReference>
<evidence type="ECO:0000256" key="1">
    <source>
        <dbReference type="ARBA" id="ARBA00001917"/>
    </source>
</evidence>
<dbReference type="SUPFAM" id="SSF51395">
    <property type="entry name" value="FMN-linked oxidoreductases"/>
    <property type="match status" value="1"/>
</dbReference>
<feature type="binding site" evidence="11">
    <location>
        <begin position="228"/>
        <end position="229"/>
    </location>
    <ligand>
        <name>FMN</name>
        <dbReference type="ChEBI" id="CHEBI:58210"/>
    </ligand>
</feature>
<evidence type="ECO:0000256" key="4">
    <source>
        <dbReference type="ARBA" id="ARBA00022643"/>
    </source>
</evidence>
<keyword evidence="6" id="KW-0521">NADP</keyword>
<dbReference type="Gene3D" id="3.20.20.70">
    <property type="entry name" value="Aldolase class I"/>
    <property type="match status" value="1"/>
</dbReference>
<evidence type="ECO:0000256" key="5">
    <source>
        <dbReference type="ARBA" id="ARBA00022694"/>
    </source>
</evidence>
<dbReference type="InterPro" id="IPR013785">
    <property type="entry name" value="Aldolase_TIM"/>
</dbReference>
<feature type="binding site" evidence="11">
    <location>
        <position position="166"/>
    </location>
    <ligand>
        <name>FMN</name>
        <dbReference type="ChEBI" id="CHEBI:58210"/>
    </ligand>
</feature>
<comment type="similarity">
    <text evidence="9">Belongs to the dus family.</text>
</comment>
<comment type="function">
    <text evidence="9">Catalyzes the synthesis of 5,6-dihydrouridine (D), a modified base found in the D-loop of most tRNAs, via the reduction of the C5-C6 double bond in target uridines.</text>
</comment>
<evidence type="ECO:0000256" key="7">
    <source>
        <dbReference type="ARBA" id="ARBA00022884"/>
    </source>
</evidence>
<reference evidence="13 14" key="1">
    <citation type="journal article" date="2018" name="Microbiome">
        <title>Fine metagenomic profile of the Mediterranean stratified and mixed water columns revealed by assembly and recruitment.</title>
        <authorList>
            <person name="Haro-Moreno J.M."/>
            <person name="Lopez-Perez M."/>
            <person name="De La Torre J.R."/>
            <person name="Picazo A."/>
            <person name="Camacho A."/>
            <person name="Rodriguez-Valera F."/>
        </authorList>
    </citation>
    <scope>NUCLEOTIDE SEQUENCE [LARGE SCALE GENOMIC DNA]</scope>
    <source>
        <strain evidence="13">MED-G57</strain>
    </source>
</reference>
<sequence length="327" mass="37144">MKRYDHKLCIAPMMDYTDTHFRYFLRLLSQDIFLYTEMISADALIHGHRNMLLKFDSSEHPIGLQIGGSSIQKMADAAAIGQDYGYDEINLNIGCPSPRVQKGNFGASLMADSQLVSKIISNIKTKIQIPVTVKCRLGIDDQDIEKDLKTFIKSCIDAGADLLIIHARKAWLNGISAKDNRVLPEINYQAVYDIKNYAKETEIIINGEINSYSDIKNHLKYVDGVMLGRKIIINPLFLLDADTNIFGNKKQSIKLEDIIEIYSQYADEQIKNGVSKTRIIKPLMSIFNNKPHAKSWRRGLDNYRNNELSPVNGLRSVHEDFLQGVYI</sequence>
<protein>
    <recommendedName>
        <fullName evidence="9">tRNA-dihydrouridine synthase</fullName>
        <ecNumber evidence="9">1.3.1.-</ecNumber>
    </recommendedName>
</protein>
<dbReference type="GO" id="GO:0000049">
    <property type="term" value="F:tRNA binding"/>
    <property type="evidence" value="ECO:0007669"/>
    <property type="project" value="UniProtKB-KW"/>
</dbReference>
<evidence type="ECO:0000256" key="8">
    <source>
        <dbReference type="ARBA" id="ARBA00023002"/>
    </source>
</evidence>
<evidence type="ECO:0000256" key="11">
    <source>
        <dbReference type="PIRSR" id="PIRSR006621-2"/>
    </source>
</evidence>
<evidence type="ECO:0000256" key="2">
    <source>
        <dbReference type="ARBA" id="ARBA00022555"/>
    </source>
</evidence>
<keyword evidence="11" id="KW-0547">Nucleotide-binding</keyword>
<dbReference type="PROSITE" id="PS01136">
    <property type="entry name" value="UPF0034"/>
    <property type="match status" value="1"/>
</dbReference>
<keyword evidence="7" id="KW-0694">RNA-binding</keyword>
<name>A0A368DN40_9PROT</name>
<dbReference type="CDD" id="cd02801">
    <property type="entry name" value="DUS_like_FMN"/>
    <property type="match status" value="1"/>
</dbReference>
<organism evidence="13 14">
    <name type="scientific">PS1 clade bacterium</name>
    <dbReference type="NCBI Taxonomy" id="2175152"/>
    <lineage>
        <taxon>Bacteria</taxon>
        <taxon>Pseudomonadati</taxon>
        <taxon>Pseudomonadota</taxon>
        <taxon>Alphaproteobacteria</taxon>
        <taxon>PS1 clade</taxon>
    </lineage>
</organism>
<evidence type="ECO:0000313" key="14">
    <source>
        <dbReference type="Proteomes" id="UP000253570"/>
    </source>
</evidence>
<proteinExistence type="inferred from homology"/>
<feature type="active site" description="Proton donor" evidence="10">
    <location>
        <position position="95"/>
    </location>
</feature>
<feature type="binding site" evidence="11">
    <location>
        <begin position="12"/>
        <end position="14"/>
    </location>
    <ligand>
        <name>FMN</name>
        <dbReference type="ChEBI" id="CHEBI:58210"/>
    </ligand>
</feature>
<dbReference type="InterPro" id="IPR018517">
    <property type="entry name" value="tRNA_hU_synthase_CS"/>
</dbReference>
<evidence type="ECO:0000256" key="9">
    <source>
        <dbReference type="PIRNR" id="PIRNR006621"/>
    </source>
</evidence>
<dbReference type="InterPro" id="IPR035587">
    <property type="entry name" value="DUS-like_FMN-bd"/>
</dbReference>
<evidence type="ECO:0000259" key="12">
    <source>
        <dbReference type="Pfam" id="PF01207"/>
    </source>
</evidence>
<dbReference type="InterPro" id="IPR001269">
    <property type="entry name" value="DUS_fam"/>
</dbReference>
<dbReference type="EMBL" id="QOQD01000008">
    <property type="protein sequence ID" value="RCL73247.1"/>
    <property type="molecule type" value="Genomic_DNA"/>
</dbReference>
<dbReference type="Proteomes" id="UP000253570">
    <property type="component" value="Unassembled WGS sequence"/>
</dbReference>